<reference evidence="10 11" key="1">
    <citation type="submission" date="2007-06" db="EMBL/GenBank/DDBJ databases">
        <title>The Genome Sequence of Coccidioides posadasii RMSCC_3488.</title>
        <authorList>
            <consortium name="Coccidioides Genome Resources Consortium"/>
            <consortium name="The Broad Institute Genome Sequencing Platform"/>
            <person name="Henn M.R."/>
            <person name="Sykes S."/>
            <person name="Young S."/>
            <person name="Jaffe D."/>
            <person name="Berlin A."/>
            <person name="Alvarez P."/>
            <person name="Butler J."/>
            <person name="Gnerre S."/>
            <person name="Grabherr M."/>
            <person name="Mauceli E."/>
            <person name="Brockman W."/>
            <person name="Kodira C."/>
            <person name="Alvarado L."/>
            <person name="Zeng Q."/>
            <person name="Crawford M."/>
            <person name="Antoine C."/>
            <person name="Devon K."/>
            <person name="Galgiani J."/>
            <person name="Orsborn K."/>
            <person name="Lewis M.L."/>
            <person name="Nusbaum C."/>
            <person name="Galagan J."/>
            <person name="Birren B."/>
        </authorList>
    </citation>
    <scope>NUCLEOTIDE SEQUENCE [LARGE SCALE GENOMIC DNA]</scope>
    <source>
        <strain evidence="10 11">RMSCC 3488</strain>
    </source>
</reference>
<evidence type="ECO:0000256" key="6">
    <source>
        <dbReference type="PROSITE-ProRule" id="PRU00175"/>
    </source>
</evidence>
<dbReference type="InterPro" id="IPR000253">
    <property type="entry name" value="FHA_dom"/>
</dbReference>
<evidence type="ECO:0000259" key="9">
    <source>
        <dbReference type="PROSITE" id="PS50089"/>
    </source>
</evidence>
<dbReference type="Pfam" id="PF17123">
    <property type="entry name" value="zf-RING_11"/>
    <property type="match status" value="1"/>
</dbReference>
<dbReference type="PROSITE" id="PS50089">
    <property type="entry name" value="ZF_RING_2"/>
    <property type="match status" value="1"/>
</dbReference>
<feature type="compositionally biased region" description="Acidic residues" evidence="7">
    <location>
        <begin position="445"/>
        <end position="456"/>
    </location>
</feature>
<feature type="region of interest" description="Disordered" evidence="7">
    <location>
        <begin position="1"/>
        <end position="214"/>
    </location>
</feature>
<evidence type="ECO:0000256" key="1">
    <source>
        <dbReference type="ARBA" id="ARBA00022679"/>
    </source>
</evidence>
<dbReference type="FunFam" id="2.60.200.20:FF:000030">
    <property type="entry name" value="FHA domain-containing protein"/>
    <property type="match status" value="1"/>
</dbReference>
<proteinExistence type="predicted"/>
<dbReference type="Gene3D" id="2.60.200.20">
    <property type="match status" value="1"/>
</dbReference>
<dbReference type="Proteomes" id="UP000054567">
    <property type="component" value="Unassembled WGS sequence"/>
</dbReference>
<dbReference type="Gene3D" id="3.30.40.10">
    <property type="entry name" value="Zinc/RING finger domain, C3HC4 (zinc finger)"/>
    <property type="match status" value="1"/>
</dbReference>
<dbReference type="GO" id="GO:0005829">
    <property type="term" value="C:cytosol"/>
    <property type="evidence" value="ECO:0007669"/>
    <property type="project" value="TreeGrafter"/>
</dbReference>
<feature type="compositionally biased region" description="Basic and acidic residues" evidence="7">
    <location>
        <begin position="140"/>
        <end position="149"/>
    </location>
</feature>
<keyword evidence="5" id="KW-0862">Zinc</keyword>
<dbReference type="PANTHER" id="PTHR15067:SF7">
    <property type="entry name" value="E3 UBIQUITIN-PROTEIN LIGASE DMA1-RELATED"/>
    <property type="match status" value="1"/>
</dbReference>
<dbReference type="InterPro" id="IPR001841">
    <property type="entry name" value="Znf_RING"/>
</dbReference>
<keyword evidence="1" id="KW-0808">Transferase</keyword>
<feature type="domain" description="RING-type" evidence="9">
    <location>
        <begin position="389"/>
        <end position="435"/>
    </location>
</feature>
<feature type="compositionally biased region" description="Low complexity" evidence="7">
    <location>
        <begin position="1"/>
        <end position="13"/>
    </location>
</feature>
<organism evidence="10 11">
    <name type="scientific">Coccidioides posadasii RMSCC 3488</name>
    <dbReference type="NCBI Taxonomy" id="454284"/>
    <lineage>
        <taxon>Eukaryota</taxon>
        <taxon>Fungi</taxon>
        <taxon>Dikarya</taxon>
        <taxon>Ascomycota</taxon>
        <taxon>Pezizomycotina</taxon>
        <taxon>Eurotiomycetes</taxon>
        <taxon>Eurotiomycetidae</taxon>
        <taxon>Onygenales</taxon>
        <taxon>Onygenaceae</taxon>
        <taxon>Coccidioides</taxon>
    </lineage>
</organism>
<evidence type="ECO:0000313" key="11">
    <source>
        <dbReference type="Proteomes" id="UP000054567"/>
    </source>
</evidence>
<sequence>MTTTTASSASFAPESPPSGLSFASRLRRLSQLRTHHTHNPNSPHSPTQSSRSNRYSLTRAVGLALSPHSPVFDTAADHLTHDLQPTVSTRSAPEPRDSHASGNTNDVGVNHREASGSSSSSEDRSDVSSHSSRSTPANEADIRPSDPMRLRVASTDPSMAQQLSSPPTTSGPADESHTSPPATSESYPNGSTQQDSTHMTVNATPSSIGPAKARSRPTIRLIPHHAQYSRPSLPFTPISRTMPDDDCIIKVGRYSERDGVPVANPSKPSAAPVGFKSKVVSRKHCEFSFVNGQWHIKDVGSSSGTFLNHMRLSQPNTPSRLYAVRDGDVIQLGIDFRGGEEMIFRCVRIRIECNRTWQRGPNEFNKNTESLINNLGKGADADYKGCRECSICLNSVLRPYQCLFMAACAHVWHYKCIRRLIHTPEYPMFQCPNCRAYTDLSADVDDTNDMGDEDEDGPVHSQDHPAIEAPCASLNAVADQASRIGDCQPDGQIPLNSHRSGELEGVHTAQDAFHDAPDVPSEEANPESDDSLTRNAQSESIDEIARTPNIDIPRRNFSRTVDQATQNRLAASTGASPIVRDNFEDCPLTPRNDLGPLALDGRAGRL</sequence>
<feature type="region of interest" description="Disordered" evidence="7">
    <location>
        <begin position="569"/>
        <end position="606"/>
    </location>
</feature>
<dbReference type="SUPFAM" id="SSF49879">
    <property type="entry name" value="SMAD/FHA domain"/>
    <property type="match status" value="1"/>
</dbReference>
<dbReference type="EMBL" id="DS268113">
    <property type="protein sequence ID" value="KMM71881.1"/>
    <property type="molecule type" value="Genomic_DNA"/>
</dbReference>
<protein>
    <submittedName>
        <fullName evidence="10">Dma1</fullName>
    </submittedName>
</protein>
<feature type="region of interest" description="Disordered" evidence="7">
    <location>
        <begin position="445"/>
        <end position="465"/>
    </location>
</feature>
<feature type="compositionally biased region" description="Polar residues" evidence="7">
    <location>
        <begin position="155"/>
        <end position="171"/>
    </location>
</feature>
<feature type="compositionally biased region" description="Polar residues" evidence="7">
    <location>
        <begin position="178"/>
        <end position="207"/>
    </location>
</feature>
<dbReference type="GO" id="GO:0061630">
    <property type="term" value="F:ubiquitin protein ligase activity"/>
    <property type="evidence" value="ECO:0007669"/>
    <property type="project" value="TreeGrafter"/>
</dbReference>
<dbReference type="GO" id="GO:0016567">
    <property type="term" value="P:protein ubiquitination"/>
    <property type="evidence" value="ECO:0007669"/>
    <property type="project" value="TreeGrafter"/>
</dbReference>
<evidence type="ECO:0000256" key="4">
    <source>
        <dbReference type="ARBA" id="ARBA00022786"/>
    </source>
</evidence>
<reference evidence="11" key="3">
    <citation type="journal article" date="2010" name="Genome Res.">
        <title>Population genomic sequencing of Coccidioides fungi reveals recent hybridization and transposon control.</title>
        <authorList>
            <person name="Neafsey D.E."/>
            <person name="Barker B.M."/>
            <person name="Sharpton T.J."/>
            <person name="Stajich J.E."/>
            <person name="Park D.J."/>
            <person name="Whiston E."/>
            <person name="Hung C.-Y."/>
            <person name="McMahan C."/>
            <person name="White J."/>
            <person name="Sykes S."/>
            <person name="Heiman D."/>
            <person name="Young S."/>
            <person name="Zeng Q."/>
            <person name="Abouelleil A."/>
            <person name="Aftuck L."/>
            <person name="Bessette D."/>
            <person name="Brown A."/>
            <person name="FitzGerald M."/>
            <person name="Lui A."/>
            <person name="Macdonald J.P."/>
            <person name="Priest M."/>
            <person name="Orbach M.J."/>
            <person name="Galgiani J.N."/>
            <person name="Kirkland T.N."/>
            <person name="Cole G.T."/>
            <person name="Birren B.W."/>
            <person name="Henn M.R."/>
            <person name="Taylor J.W."/>
            <person name="Rounsley S.D."/>
        </authorList>
    </citation>
    <scope>NUCLEOTIDE SEQUENCE [LARGE SCALE GENOMIC DNA]</scope>
    <source>
        <strain evidence="11">RMSCC 3488</strain>
    </source>
</reference>
<dbReference type="InterPro" id="IPR008984">
    <property type="entry name" value="SMAD_FHA_dom_sf"/>
</dbReference>
<dbReference type="InterPro" id="IPR013083">
    <property type="entry name" value="Znf_RING/FYVE/PHD"/>
</dbReference>
<dbReference type="GO" id="GO:0008270">
    <property type="term" value="F:zinc ion binding"/>
    <property type="evidence" value="ECO:0007669"/>
    <property type="project" value="UniProtKB-KW"/>
</dbReference>
<gene>
    <name evidence="10" type="ORF">CPAG_08182</name>
</gene>
<dbReference type="GO" id="GO:0032153">
    <property type="term" value="C:cell division site"/>
    <property type="evidence" value="ECO:0007669"/>
    <property type="project" value="TreeGrafter"/>
</dbReference>
<dbReference type="PANTHER" id="PTHR15067">
    <property type="entry name" value="E3 UBIQUITIN-PROTEIN LIGASE RNF8"/>
    <property type="match status" value="1"/>
</dbReference>
<evidence type="ECO:0000256" key="2">
    <source>
        <dbReference type="ARBA" id="ARBA00022723"/>
    </source>
</evidence>
<reference evidence="11" key="2">
    <citation type="journal article" date="2009" name="Genome Res.">
        <title>Comparative genomic analyses of the human fungal pathogens Coccidioides and their relatives.</title>
        <authorList>
            <person name="Sharpton T.J."/>
            <person name="Stajich J.E."/>
            <person name="Rounsley S.D."/>
            <person name="Gardner M.J."/>
            <person name="Wortman J.R."/>
            <person name="Jordar V.S."/>
            <person name="Maiti R."/>
            <person name="Kodira C.D."/>
            <person name="Neafsey D.E."/>
            <person name="Zeng Q."/>
            <person name="Hung C.-Y."/>
            <person name="McMahan C."/>
            <person name="Muszewska A."/>
            <person name="Grynberg M."/>
            <person name="Mandel M.A."/>
            <person name="Kellner E.M."/>
            <person name="Barker B.M."/>
            <person name="Galgiani J.N."/>
            <person name="Orbach M.J."/>
            <person name="Kirkland T.N."/>
            <person name="Cole G.T."/>
            <person name="Henn M.R."/>
            <person name="Birren B.W."/>
            <person name="Taylor J.W."/>
        </authorList>
    </citation>
    <scope>NUCLEOTIDE SEQUENCE [LARGE SCALE GENOMIC DNA]</scope>
    <source>
        <strain evidence="11">RMSCC 3488</strain>
    </source>
</reference>
<dbReference type="SUPFAM" id="SSF57850">
    <property type="entry name" value="RING/U-box"/>
    <property type="match status" value="1"/>
</dbReference>
<dbReference type="VEuPathDB" id="FungiDB:CPAG_08182"/>
<feature type="compositionally biased region" description="Acidic residues" evidence="7">
    <location>
        <begin position="520"/>
        <end position="530"/>
    </location>
</feature>
<evidence type="ECO:0000256" key="3">
    <source>
        <dbReference type="ARBA" id="ARBA00022771"/>
    </source>
</evidence>
<accession>A0A0J6FFE4</accession>
<keyword evidence="2" id="KW-0479">Metal-binding</keyword>
<dbReference type="PROSITE" id="PS50006">
    <property type="entry name" value="FHA_DOMAIN"/>
    <property type="match status" value="1"/>
</dbReference>
<keyword evidence="4" id="KW-0833">Ubl conjugation pathway</keyword>
<feature type="region of interest" description="Disordered" evidence="7">
    <location>
        <begin position="485"/>
        <end position="557"/>
    </location>
</feature>
<evidence type="ECO:0000313" key="10">
    <source>
        <dbReference type="EMBL" id="KMM71881.1"/>
    </source>
</evidence>
<dbReference type="OrthoDB" id="687730at2759"/>
<name>A0A0J6FFE4_COCPO</name>
<keyword evidence="3 6" id="KW-0863">Zinc-finger</keyword>
<evidence type="ECO:0000256" key="7">
    <source>
        <dbReference type="SAM" id="MobiDB-lite"/>
    </source>
</evidence>
<evidence type="ECO:0000256" key="5">
    <source>
        <dbReference type="ARBA" id="ARBA00022833"/>
    </source>
</evidence>
<dbReference type="Pfam" id="PF00498">
    <property type="entry name" value="FHA"/>
    <property type="match status" value="1"/>
</dbReference>
<feature type="compositionally biased region" description="Basic residues" evidence="7">
    <location>
        <begin position="25"/>
        <end position="38"/>
    </location>
</feature>
<dbReference type="GO" id="GO:0000151">
    <property type="term" value="C:ubiquitin ligase complex"/>
    <property type="evidence" value="ECO:0007669"/>
    <property type="project" value="TreeGrafter"/>
</dbReference>
<evidence type="ECO:0000259" key="8">
    <source>
        <dbReference type="PROSITE" id="PS50006"/>
    </source>
</evidence>
<feature type="domain" description="FHA" evidence="8">
    <location>
        <begin position="249"/>
        <end position="312"/>
    </location>
</feature>
<dbReference type="GO" id="GO:0006511">
    <property type="term" value="P:ubiquitin-dependent protein catabolic process"/>
    <property type="evidence" value="ECO:0007669"/>
    <property type="project" value="TreeGrafter"/>
</dbReference>
<dbReference type="AlphaFoldDB" id="A0A0J6FFE4"/>
<dbReference type="SMART" id="SM00240">
    <property type="entry name" value="FHA"/>
    <property type="match status" value="1"/>
</dbReference>